<dbReference type="CDD" id="cd00853">
    <property type="entry name" value="NifX"/>
    <property type="match status" value="1"/>
</dbReference>
<dbReference type="Pfam" id="PF02579">
    <property type="entry name" value="Nitro_FeMo-Co"/>
    <property type="match status" value="1"/>
</dbReference>
<evidence type="ECO:0000313" key="5">
    <source>
        <dbReference type="EMBL" id="MQY52195.1"/>
    </source>
</evidence>
<keyword evidence="2" id="KW-0535">Nitrogen fixation</keyword>
<reference evidence="5 6" key="1">
    <citation type="submission" date="2019-10" db="EMBL/GenBank/DDBJ databases">
        <title>Whole-genome sequence of the purple nonsulfur photosynthetic bacterium Rhodocyclus tenuis.</title>
        <authorList>
            <person name="Kyndt J.A."/>
            <person name="Meyer T.E."/>
        </authorList>
    </citation>
    <scope>NUCLEOTIDE SEQUENCE [LARGE SCALE GENOMIC DNA]</scope>
    <source>
        <strain evidence="5 6">DSM 110</strain>
    </source>
</reference>
<dbReference type="OrthoDB" id="9797941at2"/>
<dbReference type="InterPro" id="IPR036105">
    <property type="entry name" value="DiNase_FeMo-co_biosyn_sf"/>
</dbReference>
<dbReference type="PANTHER" id="PTHR33937">
    <property type="entry name" value="IRON-MOLYBDENUM PROTEIN-RELATED-RELATED"/>
    <property type="match status" value="1"/>
</dbReference>
<dbReference type="InterPro" id="IPR003731">
    <property type="entry name" value="Di-Nase_FeMo-co_biosynth"/>
</dbReference>
<dbReference type="SUPFAM" id="SSF53146">
    <property type="entry name" value="Nitrogenase accessory factor-like"/>
    <property type="match status" value="1"/>
</dbReference>
<comment type="caution">
    <text evidence="5">The sequence shown here is derived from an EMBL/GenBank/DDBJ whole genome shotgun (WGS) entry which is preliminary data.</text>
</comment>
<evidence type="ECO:0000313" key="6">
    <source>
        <dbReference type="Proteomes" id="UP000480275"/>
    </source>
</evidence>
<gene>
    <name evidence="5" type="ORF">GHK24_10455</name>
</gene>
<dbReference type="AlphaFoldDB" id="A0A6L5JXY6"/>
<dbReference type="Gene3D" id="3.30.420.130">
    <property type="entry name" value="Dinitrogenase iron-molybdenum cofactor biosynthesis domain"/>
    <property type="match status" value="1"/>
</dbReference>
<evidence type="ECO:0000256" key="1">
    <source>
        <dbReference type="ARBA" id="ARBA00010285"/>
    </source>
</evidence>
<protein>
    <submittedName>
        <fullName evidence="5">Nitrogen fixation protein NifX</fullName>
    </submittedName>
</protein>
<organism evidence="5 6">
    <name type="scientific">Rhodocyclus tenuis</name>
    <name type="common">Rhodospirillum tenue</name>
    <dbReference type="NCBI Taxonomy" id="1066"/>
    <lineage>
        <taxon>Bacteria</taxon>
        <taxon>Pseudomonadati</taxon>
        <taxon>Pseudomonadota</taxon>
        <taxon>Betaproteobacteria</taxon>
        <taxon>Rhodocyclales</taxon>
        <taxon>Rhodocyclaceae</taxon>
        <taxon>Rhodocyclus</taxon>
    </lineage>
</organism>
<name>A0A6L5JXY6_RHOTE</name>
<evidence type="ECO:0000256" key="2">
    <source>
        <dbReference type="ARBA" id="ARBA00023231"/>
    </source>
</evidence>
<accession>A0A6L5JXY6</accession>
<feature type="domain" description="Dinitrogenase iron-molybdenum cofactor biosynthesis" evidence="4">
    <location>
        <begin position="68"/>
        <end position="130"/>
    </location>
</feature>
<dbReference type="EMBL" id="WIXJ01000007">
    <property type="protein sequence ID" value="MQY52195.1"/>
    <property type="molecule type" value="Genomic_DNA"/>
</dbReference>
<evidence type="ECO:0000256" key="3">
    <source>
        <dbReference type="SAM" id="MobiDB-lite"/>
    </source>
</evidence>
<dbReference type="PANTHER" id="PTHR33937:SF1">
    <property type="entry name" value="IRON-MOLIBDENUM COFACTOR PROCESSING PROTEIN"/>
    <property type="match status" value="1"/>
</dbReference>
<evidence type="ECO:0000259" key="4">
    <source>
        <dbReference type="Pfam" id="PF02579"/>
    </source>
</evidence>
<dbReference type="InterPro" id="IPR051840">
    <property type="entry name" value="NifX/NifY_domain"/>
</dbReference>
<comment type="similarity">
    <text evidence="1">Belongs to the NifX/NifY family.</text>
</comment>
<proteinExistence type="inferred from homology"/>
<dbReference type="InterPro" id="IPR034169">
    <property type="entry name" value="NifX-like"/>
</dbReference>
<sequence length="165" mass="17350">MLKVAFATSDRASANEHFGAASGFAVYAIDGEHARLVEVAEFSESAEPLTSACPAPVGEEAPQAGHDNNGRGGSGHSESRLATKIAALEGCAAVYCLAVGGSAARQLLARGIHPVRLDAAESIDALLIKLRAAIREGSVPWLTTAVHRARDSARFERMAAERWEE</sequence>
<feature type="region of interest" description="Disordered" evidence="3">
    <location>
        <begin position="50"/>
        <end position="77"/>
    </location>
</feature>
<dbReference type="Proteomes" id="UP000480275">
    <property type="component" value="Unassembled WGS sequence"/>
</dbReference>